<feature type="domain" description="SPIN-DOC-like zinc-finger" evidence="1">
    <location>
        <begin position="21"/>
        <end position="68"/>
    </location>
</feature>
<protein>
    <submittedName>
        <fullName evidence="2">General transcription factor II-I repeat domain-containing protein 2</fullName>
    </submittedName>
</protein>
<dbReference type="Proteomes" id="UP001174136">
    <property type="component" value="Unassembled WGS sequence"/>
</dbReference>
<gene>
    <name evidence="2" type="ORF">N1851_003842</name>
</gene>
<dbReference type="PANTHER" id="PTHR45913">
    <property type="entry name" value="EPM2A-INTERACTING PROTEIN 1"/>
    <property type="match status" value="1"/>
</dbReference>
<proteinExistence type="predicted"/>
<dbReference type="AlphaFoldDB" id="A0AA47PA55"/>
<evidence type="ECO:0000313" key="2">
    <source>
        <dbReference type="EMBL" id="KAK0154070.1"/>
    </source>
</evidence>
<evidence type="ECO:0000259" key="1">
    <source>
        <dbReference type="Pfam" id="PF18658"/>
    </source>
</evidence>
<dbReference type="InterPro" id="IPR040647">
    <property type="entry name" value="SPIN-DOC_Znf-C2H2"/>
</dbReference>
<evidence type="ECO:0000313" key="3">
    <source>
        <dbReference type="Proteomes" id="UP001174136"/>
    </source>
</evidence>
<name>A0AA47PA55_MERPO</name>
<reference evidence="2" key="1">
    <citation type="journal article" date="2023" name="Front. Mar. Sci.">
        <title>A new Merluccius polli reference genome to investigate the effects of global change in West African waters.</title>
        <authorList>
            <person name="Mateo J.L."/>
            <person name="Blanco-Fernandez C."/>
            <person name="Garcia-Vazquez E."/>
            <person name="Machado-Schiaffino G."/>
        </authorList>
    </citation>
    <scope>NUCLEOTIDE SEQUENCE</scope>
    <source>
        <strain evidence="2">C29</strain>
        <tissue evidence="2">Fin</tissue>
    </source>
</reference>
<comment type="caution">
    <text evidence="2">The sequence shown here is derived from an EMBL/GenBank/DDBJ whole genome shotgun (WGS) entry which is preliminary data.</text>
</comment>
<keyword evidence="3" id="KW-1185">Reference proteome</keyword>
<accession>A0AA47PA55</accession>
<dbReference type="EMBL" id="JAOPHQ010000586">
    <property type="protein sequence ID" value="KAK0154070.1"/>
    <property type="molecule type" value="Genomic_DNA"/>
</dbReference>
<organism evidence="2 3">
    <name type="scientific">Merluccius polli</name>
    <name type="common">Benguela hake</name>
    <name type="synonym">Merluccius cadenati</name>
    <dbReference type="NCBI Taxonomy" id="89951"/>
    <lineage>
        <taxon>Eukaryota</taxon>
        <taxon>Metazoa</taxon>
        <taxon>Chordata</taxon>
        <taxon>Craniata</taxon>
        <taxon>Vertebrata</taxon>
        <taxon>Euteleostomi</taxon>
        <taxon>Actinopterygii</taxon>
        <taxon>Neopterygii</taxon>
        <taxon>Teleostei</taxon>
        <taxon>Neoteleostei</taxon>
        <taxon>Acanthomorphata</taxon>
        <taxon>Zeiogadaria</taxon>
        <taxon>Gadariae</taxon>
        <taxon>Gadiformes</taxon>
        <taxon>Gadoidei</taxon>
        <taxon>Merlucciidae</taxon>
        <taxon>Merluccius</taxon>
    </lineage>
</organism>
<dbReference type="Pfam" id="PF18658">
    <property type="entry name" value="zf-C2H2_12"/>
    <property type="match status" value="1"/>
</dbReference>
<sequence length="150" mass="17305">MACSKLDKKRKVDSENREFKKEWTDKYAFVLPAGSTKPMCLICNETVALVKSGNVKRHYESKHGHFEQNYPQNSEVRTRKISQMQASYQATRTMIVRSVQLKPHCEWHGSGKHKKPFTDAEIVKECMNEVAIALYEGTQKDDIIQKINPC</sequence>
<dbReference type="PANTHER" id="PTHR45913:SF21">
    <property type="entry name" value="DUF4371 DOMAIN-CONTAINING PROTEIN"/>
    <property type="match status" value="1"/>
</dbReference>